<gene>
    <name evidence="2" type="ORF">TVAG_192090</name>
</gene>
<dbReference type="PANTHER" id="PTHR45532:SF1">
    <property type="entry name" value="WD REPEAT-CONTAINING PROTEIN 97"/>
    <property type="match status" value="1"/>
</dbReference>
<reference evidence="2" key="1">
    <citation type="submission" date="2006-10" db="EMBL/GenBank/DDBJ databases">
        <authorList>
            <person name="Amadeo P."/>
            <person name="Zhao Q."/>
            <person name="Wortman J."/>
            <person name="Fraser-Liggett C."/>
            <person name="Carlton J."/>
        </authorList>
    </citation>
    <scope>NUCLEOTIDE SEQUENCE</scope>
    <source>
        <strain evidence="2">G3</strain>
    </source>
</reference>
<dbReference type="RefSeq" id="XP_001316133.1">
    <property type="nucleotide sequence ID" value="XM_001316098.1"/>
</dbReference>
<dbReference type="SUPFAM" id="SSF50969">
    <property type="entry name" value="YVTN repeat-like/Quinoprotein amine dehydrogenase"/>
    <property type="match status" value="1"/>
</dbReference>
<dbReference type="AlphaFoldDB" id="A2ETV5"/>
<name>A2ETV5_TRIV3</name>
<dbReference type="VEuPathDB" id="TrichDB:TVAG_192090"/>
<feature type="compositionally biased region" description="Basic and acidic residues" evidence="1">
    <location>
        <begin position="847"/>
        <end position="856"/>
    </location>
</feature>
<evidence type="ECO:0000313" key="3">
    <source>
        <dbReference type="Proteomes" id="UP000001542"/>
    </source>
</evidence>
<dbReference type="InParanoid" id="A2ETV5"/>
<dbReference type="Proteomes" id="UP000001542">
    <property type="component" value="Unassembled WGS sequence"/>
</dbReference>
<sequence>MGENNDFKHIISFGTDICVTMEFPGSRPTYITQISKDSYLSPTLRQMYLFSKEKQPESFPYLFSMVEYIDELKILIAIQAGAPLMTILNAKKGFPLIIKDYHIDSSSVNQVLYSKTSETLILIGFSMTFLKFKVMKNRYADNPGIEISLQKSIPISEVTPPGFRAYLDKANDRIVIPTKLGYIVYSMDGEIIKNNEKMSNSVAHTASFIFAPKLDENSSLSEHKKNKTYFKRYLVTNEGGRVRLFHSSGQMMTEYITRSNDFVFSEFLNSEFVILVSTANDVIILDVKTGKNMTIYQLQGSPKQIRLFKGKYPRLCVLVSNTYYVLKIKNPWVLFRKLSCPPIKVRRCISQGRAARIAVLTSDSFLSMFSPSLGQFLISAGSTVSSHVTDFIYDRGIVRYNTQTIETSMNERLFFISSDKKILSFTEKSDSWEFDDLLPISPRIVCVGAAFEPSKLVFFCFADTGDLLVYDYDDYSPLTRILFDQKVPLFIYYHYGTGSLLIIYHNEVVFMDTKTFQITRRIKLNKKPISAGFDGDVVILAFGDCSVAVYEIGEKGWLEIASFVCTDKIKFVNIENHVFIAVTISNTIYFGQTSEDITTIEVPYDVYTCSLLNPNIDLLIGLDNELMAIKRDDNYPWMKPLLKCKCDTDDPLLEQFVILPSHDADDKFVKNPTIINGIVPKRSQSPPSSPKPKNQMQNNNRSQSVKELPQLDRWTILKEMERITDDAQVPFVPLERKGNIEFTVPRHVNKPKQPIRSSSERQNVKSLIEEEEEKKKEEENHNKVNVNNLLHKYQKEIEKEQERQARKSRRAEEKKKRMEEERKRQLEEEEEDPQENKNQNEEEEEKQSEQELRSKEEELEVKENEEEELQNENPEQNEEIIQMNKLEKPVNITGFEILSKDNLKTSNNGIYKIENRKSTNLDMARLSNEFISKAKNPLSQSLRQDEGFSMRVSHIKISSGSQTPKKKTFSQSISSMNIFGKQMLLQVVAELPKINKSGVFHSRVESESDSDTEEQVVEQLTKSGPIFNLSPRKVANEHKKEEEEETQESNGEEDDVSTKDLTNALKEKEQIVKDAIFATPTKKTPTKRVQIIEGSKEIDTLEELNAETPIKSRKPMSLHVETGFSQSNEDDGEEFEELKDSGFIPPSFDDTDKPQSVNSPRNFNVHPPVFSPRRSRSPQLEQPPLVKPKEEITTTTRSRNPRFSRRDQKSSNGAESSRDKYTGNLFTGRVGYGPTGKPLGDIEMALIVQPLPKKYANPFARKYNKN</sequence>
<feature type="compositionally biased region" description="Acidic residues" evidence="1">
    <location>
        <begin position="1007"/>
        <end position="1016"/>
    </location>
</feature>
<protein>
    <submittedName>
        <fullName evidence="2">Uncharacterized protein</fullName>
    </submittedName>
</protein>
<feature type="region of interest" description="Disordered" evidence="1">
    <location>
        <begin position="1002"/>
        <end position="1064"/>
    </location>
</feature>
<feature type="region of interest" description="Disordered" evidence="1">
    <location>
        <begin position="677"/>
        <end position="710"/>
    </location>
</feature>
<proteinExistence type="predicted"/>
<dbReference type="STRING" id="5722.A2ETV5"/>
<feature type="compositionally biased region" description="Acidic residues" evidence="1">
    <location>
        <begin position="857"/>
        <end position="877"/>
    </location>
</feature>
<evidence type="ECO:0000256" key="1">
    <source>
        <dbReference type="SAM" id="MobiDB-lite"/>
    </source>
</evidence>
<dbReference type="KEGG" id="tva:4761758"/>
<feature type="region of interest" description="Disordered" evidence="1">
    <location>
        <begin position="743"/>
        <end position="877"/>
    </location>
</feature>
<feature type="compositionally biased region" description="Basic and acidic residues" evidence="1">
    <location>
        <begin position="793"/>
        <end position="826"/>
    </location>
</feature>
<feature type="region of interest" description="Disordered" evidence="1">
    <location>
        <begin position="1103"/>
        <end position="1229"/>
    </location>
</feature>
<dbReference type="PANTHER" id="PTHR45532">
    <property type="entry name" value="WD REPEAT-CONTAINING PROTEIN 97"/>
    <property type="match status" value="1"/>
</dbReference>
<reference evidence="2" key="2">
    <citation type="journal article" date="2007" name="Science">
        <title>Draft genome sequence of the sexually transmitted pathogen Trichomonas vaginalis.</title>
        <authorList>
            <person name="Carlton J.M."/>
            <person name="Hirt R.P."/>
            <person name="Silva J.C."/>
            <person name="Delcher A.L."/>
            <person name="Schatz M."/>
            <person name="Zhao Q."/>
            <person name="Wortman J.R."/>
            <person name="Bidwell S.L."/>
            <person name="Alsmark U.C.M."/>
            <person name="Besteiro S."/>
            <person name="Sicheritz-Ponten T."/>
            <person name="Noel C.J."/>
            <person name="Dacks J.B."/>
            <person name="Foster P.G."/>
            <person name="Simillion C."/>
            <person name="Van de Peer Y."/>
            <person name="Miranda-Saavedra D."/>
            <person name="Barton G.J."/>
            <person name="Westrop G.D."/>
            <person name="Mueller S."/>
            <person name="Dessi D."/>
            <person name="Fiori P.L."/>
            <person name="Ren Q."/>
            <person name="Paulsen I."/>
            <person name="Zhang H."/>
            <person name="Bastida-Corcuera F.D."/>
            <person name="Simoes-Barbosa A."/>
            <person name="Brown M.T."/>
            <person name="Hayes R.D."/>
            <person name="Mukherjee M."/>
            <person name="Okumura C.Y."/>
            <person name="Schneider R."/>
            <person name="Smith A.J."/>
            <person name="Vanacova S."/>
            <person name="Villalvazo M."/>
            <person name="Haas B.J."/>
            <person name="Pertea M."/>
            <person name="Feldblyum T.V."/>
            <person name="Utterback T.R."/>
            <person name="Shu C.L."/>
            <person name="Osoegawa K."/>
            <person name="de Jong P.J."/>
            <person name="Hrdy I."/>
            <person name="Horvathova L."/>
            <person name="Zubacova Z."/>
            <person name="Dolezal P."/>
            <person name="Malik S.B."/>
            <person name="Logsdon J.M. Jr."/>
            <person name="Henze K."/>
            <person name="Gupta A."/>
            <person name="Wang C.C."/>
            <person name="Dunne R.L."/>
            <person name="Upcroft J.A."/>
            <person name="Upcroft P."/>
            <person name="White O."/>
            <person name="Salzberg S.L."/>
            <person name="Tang P."/>
            <person name="Chiu C.-H."/>
            <person name="Lee Y.-S."/>
            <person name="Embley T.M."/>
            <person name="Coombs G.H."/>
            <person name="Mottram J.C."/>
            <person name="Tachezy J."/>
            <person name="Fraser-Liggett C.M."/>
            <person name="Johnson P.J."/>
        </authorList>
    </citation>
    <scope>NUCLEOTIDE SEQUENCE [LARGE SCALE GENOMIC DNA]</scope>
    <source>
        <strain evidence="2">G3</strain>
    </source>
</reference>
<feature type="compositionally biased region" description="Acidic residues" evidence="1">
    <location>
        <begin position="1042"/>
        <end position="1055"/>
    </location>
</feature>
<evidence type="ECO:0000313" key="2">
    <source>
        <dbReference type="EMBL" id="EAY03910.1"/>
    </source>
</evidence>
<accession>A2ETV5</accession>
<organism evidence="2 3">
    <name type="scientific">Trichomonas vaginalis (strain ATCC PRA-98 / G3)</name>
    <dbReference type="NCBI Taxonomy" id="412133"/>
    <lineage>
        <taxon>Eukaryota</taxon>
        <taxon>Metamonada</taxon>
        <taxon>Parabasalia</taxon>
        <taxon>Trichomonadida</taxon>
        <taxon>Trichomonadidae</taxon>
        <taxon>Trichomonas</taxon>
    </lineage>
</organism>
<dbReference type="OrthoDB" id="10672103at2759"/>
<dbReference type="InterPro" id="IPR011044">
    <property type="entry name" value="Quino_amine_DH_bsu"/>
</dbReference>
<feature type="compositionally biased region" description="Basic and acidic residues" evidence="1">
    <location>
        <begin position="773"/>
        <end position="782"/>
    </location>
</feature>
<dbReference type="VEuPathDB" id="TrichDB:TVAGG3_0892420"/>
<feature type="compositionally biased region" description="Polar residues" evidence="1">
    <location>
        <begin position="694"/>
        <end position="705"/>
    </location>
</feature>
<dbReference type="EMBL" id="DS113490">
    <property type="protein sequence ID" value="EAY03910.1"/>
    <property type="molecule type" value="Genomic_DNA"/>
</dbReference>
<feature type="compositionally biased region" description="Acidic residues" evidence="1">
    <location>
        <begin position="1128"/>
        <end position="1137"/>
    </location>
</feature>
<keyword evidence="3" id="KW-1185">Reference proteome</keyword>